<dbReference type="FunFam" id="1.10.10.10:FF:000028">
    <property type="entry name" value="Fumarate/nitrate reduction transcriptional regulator Fnr"/>
    <property type="match status" value="1"/>
</dbReference>
<name>A0A1Y6CYW0_9GAMM</name>
<sequence length="241" mass="27004">MSAKPPFRPGATPKITCDECHLSKLCIPKGLTQEEVNSLSRIVRRNRTLGKGTVLYQYGEWHHGILALKTGTVKLVSLDRQGNEYVVDFLLPGDILGFDGFSTQRHTCSAIALETVSYCEIPAHQIDILTREIPGLLQVLLQHSGNQFELGVQRLILSRRSAEERLASFLAHLSERYRQRGFSPLEFRFSMTRQEIGNYLGLAPETISRLLGQFEATGLVEVQSKLIRILDMPGLLAFCGH</sequence>
<protein>
    <submittedName>
        <fullName evidence="6">CRP/FNR family transcriptional regulator, anaerobic regulatory protein</fullName>
    </submittedName>
</protein>
<dbReference type="Gene3D" id="2.60.120.10">
    <property type="entry name" value="Jelly Rolls"/>
    <property type="match status" value="1"/>
</dbReference>
<evidence type="ECO:0000256" key="3">
    <source>
        <dbReference type="ARBA" id="ARBA00023163"/>
    </source>
</evidence>
<evidence type="ECO:0000313" key="6">
    <source>
        <dbReference type="EMBL" id="SMF95858.1"/>
    </source>
</evidence>
<dbReference type="InterPro" id="IPR036390">
    <property type="entry name" value="WH_DNA-bd_sf"/>
</dbReference>
<evidence type="ECO:0000256" key="1">
    <source>
        <dbReference type="ARBA" id="ARBA00023015"/>
    </source>
</evidence>
<dbReference type="SMART" id="SM00419">
    <property type="entry name" value="HTH_CRP"/>
    <property type="match status" value="1"/>
</dbReference>
<dbReference type="InterPro" id="IPR018335">
    <property type="entry name" value="Tscrpt_reg_HTH_Crp-type_CS"/>
</dbReference>
<dbReference type="InterPro" id="IPR018490">
    <property type="entry name" value="cNMP-bd_dom_sf"/>
</dbReference>
<dbReference type="RefSeq" id="WP_085214437.1">
    <property type="nucleotide sequence ID" value="NZ_FXAM01000001.1"/>
</dbReference>
<dbReference type="Pfam" id="PF00027">
    <property type="entry name" value="cNMP_binding"/>
    <property type="match status" value="1"/>
</dbReference>
<feature type="domain" description="HTH crp-type" evidence="5">
    <location>
        <begin position="160"/>
        <end position="233"/>
    </location>
</feature>
<keyword evidence="7" id="KW-1185">Reference proteome</keyword>
<keyword evidence="1" id="KW-0805">Transcription regulation</keyword>
<evidence type="ECO:0000256" key="2">
    <source>
        <dbReference type="ARBA" id="ARBA00023125"/>
    </source>
</evidence>
<keyword evidence="2" id="KW-0238">DNA-binding</keyword>
<dbReference type="PANTHER" id="PTHR24567">
    <property type="entry name" value="CRP FAMILY TRANSCRIPTIONAL REGULATORY PROTEIN"/>
    <property type="match status" value="1"/>
</dbReference>
<dbReference type="InterPro" id="IPR012318">
    <property type="entry name" value="HTH_CRP"/>
</dbReference>
<dbReference type="InterPro" id="IPR036388">
    <property type="entry name" value="WH-like_DNA-bd_sf"/>
</dbReference>
<dbReference type="PRINTS" id="PR00034">
    <property type="entry name" value="HTHCRP"/>
</dbReference>
<keyword evidence="3" id="KW-0804">Transcription</keyword>
<dbReference type="InterPro" id="IPR050397">
    <property type="entry name" value="Env_Response_Regulators"/>
</dbReference>
<reference evidence="6 7" key="1">
    <citation type="submission" date="2016-12" db="EMBL/GenBank/DDBJ databases">
        <authorList>
            <person name="Song W.-J."/>
            <person name="Kurnit D.M."/>
        </authorList>
    </citation>
    <scope>NUCLEOTIDE SEQUENCE [LARGE SCALE GENOMIC DNA]</scope>
    <source>
        <strain evidence="6 7">175</strain>
    </source>
</reference>
<dbReference type="SUPFAM" id="SSF46785">
    <property type="entry name" value="Winged helix' DNA-binding domain"/>
    <property type="match status" value="1"/>
</dbReference>
<dbReference type="InterPro" id="IPR000595">
    <property type="entry name" value="cNMP-bd_dom"/>
</dbReference>
<dbReference type="PROSITE" id="PS00042">
    <property type="entry name" value="HTH_CRP_1"/>
    <property type="match status" value="1"/>
</dbReference>
<dbReference type="InterPro" id="IPR014710">
    <property type="entry name" value="RmlC-like_jellyroll"/>
</dbReference>
<dbReference type="AlphaFoldDB" id="A0A1Y6CYW0"/>
<dbReference type="OrthoDB" id="7643467at2"/>
<dbReference type="SUPFAM" id="SSF51206">
    <property type="entry name" value="cAMP-binding domain-like"/>
    <property type="match status" value="1"/>
</dbReference>
<gene>
    <name evidence="6" type="ORF">SAMN02949497_3233</name>
</gene>
<dbReference type="PROSITE" id="PS50042">
    <property type="entry name" value="CNMP_BINDING_3"/>
    <property type="match status" value="1"/>
</dbReference>
<dbReference type="GO" id="GO:0003700">
    <property type="term" value="F:DNA-binding transcription factor activity"/>
    <property type="evidence" value="ECO:0007669"/>
    <property type="project" value="InterPro"/>
</dbReference>
<dbReference type="Proteomes" id="UP000192923">
    <property type="component" value="Unassembled WGS sequence"/>
</dbReference>
<dbReference type="PROSITE" id="PS51063">
    <property type="entry name" value="HTH_CRP_2"/>
    <property type="match status" value="1"/>
</dbReference>
<dbReference type="CDD" id="cd00092">
    <property type="entry name" value="HTH_CRP"/>
    <property type="match status" value="1"/>
</dbReference>
<dbReference type="EMBL" id="FXAM01000001">
    <property type="protein sequence ID" value="SMF95858.1"/>
    <property type="molecule type" value="Genomic_DNA"/>
</dbReference>
<accession>A0A1Y6CYW0</accession>
<dbReference type="STRING" id="1760988.SAMN02949497_3233"/>
<evidence type="ECO:0000313" key="7">
    <source>
        <dbReference type="Proteomes" id="UP000192923"/>
    </source>
</evidence>
<dbReference type="CDD" id="cd00038">
    <property type="entry name" value="CAP_ED"/>
    <property type="match status" value="1"/>
</dbReference>
<evidence type="ECO:0000259" key="5">
    <source>
        <dbReference type="PROSITE" id="PS51063"/>
    </source>
</evidence>
<dbReference type="Pfam" id="PF13545">
    <property type="entry name" value="HTH_Crp_2"/>
    <property type="match status" value="1"/>
</dbReference>
<evidence type="ECO:0000259" key="4">
    <source>
        <dbReference type="PROSITE" id="PS50042"/>
    </source>
</evidence>
<feature type="domain" description="Cyclic nucleotide-binding" evidence="4">
    <location>
        <begin position="27"/>
        <end position="97"/>
    </location>
</feature>
<dbReference type="PANTHER" id="PTHR24567:SF75">
    <property type="entry name" value="FUMARATE AND NITRATE REDUCTION REGULATORY PROTEIN"/>
    <property type="match status" value="1"/>
</dbReference>
<dbReference type="Gene3D" id="1.10.10.10">
    <property type="entry name" value="Winged helix-like DNA-binding domain superfamily/Winged helix DNA-binding domain"/>
    <property type="match status" value="1"/>
</dbReference>
<dbReference type="GO" id="GO:0003677">
    <property type="term" value="F:DNA binding"/>
    <property type="evidence" value="ECO:0007669"/>
    <property type="project" value="UniProtKB-KW"/>
</dbReference>
<organism evidence="6 7">
    <name type="scientific">Methylomagnum ishizawai</name>
    <dbReference type="NCBI Taxonomy" id="1760988"/>
    <lineage>
        <taxon>Bacteria</taxon>
        <taxon>Pseudomonadati</taxon>
        <taxon>Pseudomonadota</taxon>
        <taxon>Gammaproteobacteria</taxon>
        <taxon>Methylococcales</taxon>
        <taxon>Methylococcaceae</taxon>
        <taxon>Methylomagnum</taxon>
    </lineage>
</organism>
<dbReference type="GO" id="GO:0005829">
    <property type="term" value="C:cytosol"/>
    <property type="evidence" value="ECO:0007669"/>
    <property type="project" value="TreeGrafter"/>
</dbReference>
<dbReference type="SMART" id="SM00100">
    <property type="entry name" value="cNMP"/>
    <property type="match status" value="1"/>
</dbReference>
<proteinExistence type="predicted"/>